<gene>
    <name evidence="7" type="ORF">HGB48_06015</name>
</gene>
<dbReference type="Pfam" id="PF00293">
    <property type="entry name" value="NUDIX"/>
    <property type="match status" value="1"/>
</dbReference>
<protein>
    <submittedName>
        <fullName evidence="7">NUDIX hydrolase</fullName>
    </submittedName>
</protein>
<evidence type="ECO:0000313" key="8">
    <source>
        <dbReference type="Proteomes" id="UP000579250"/>
    </source>
</evidence>
<comment type="cofactor">
    <cofactor evidence="1">
        <name>Mg(2+)</name>
        <dbReference type="ChEBI" id="CHEBI:18420"/>
    </cofactor>
</comment>
<feature type="domain" description="Nudix hydrolase" evidence="6">
    <location>
        <begin position="54"/>
        <end position="182"/>
    </location>
</feature>
<dbReference type="InterPro" id="IPR000086">
    <property type="entry name" value="NUDIX_hydrolase_dom"/>
</dbReference>
<dbReference type="PROSITE" id="PS00893">
    <property type="entry name" value="NUDIX_BOX"/>
    <property type="match status" value="1"/>
</dbReference>
<dbReference type="InterPro" id="IPR020476">
    <property type="entry name" value="Nudix_hydrolase"/>
</dbReference>
<evidence type="ECO:0000256" key="2">
    <source>
        <dbReference type="ARBA" id="ARBA00005582"/>
    </source>
</evidence>
<reference evidence="7 8" key="1">
    <citation type="submission" date="2020-04" db="EMBL/GenBank/DDBJ databases">
        <title>MicrobeNet Type strains.</title>
        <authorList>
            <person name="Nicholson A.C."/>
        </authorList>
    </citation>
    <scope>NUCLEOTIDE SEQUENCE [LARGE SCALE GENOMIC DNA]</scope>
    <source>
        <strain evidence="7 8">ATCC BAA-277</strain>
    </source>
</reference>
<organism evidence="7 8">
    <name type="scientific">Actinomadura latina</name>
    <dbReference type="NCBI Taxonomy" id="163603"/>
    <lineage>
        <taxon>Bacteria</taxon>
        <taxon>Bacillati</taxon>
        <taxon>Actinomycetota</taxon>
        <taxon>Actinomycetes</taxon>
        <taxon>Streptosporangiales</taxon>
        <taxon>Thermomonosporaceae</taxon>
        <taxon>Actinomadura</taxon>
    </lineage>
</organism>
<evidence type="ECO:0000256" key="5">
    <source>
        <dbReference type="RuleBase" id="RU003476"/>
    </source>
</evidence>
<keyword evidence="8" id="KW-1185">Reference proteome</keyword>
<dbReference type="PANTHER" id="PTHR43046:SF12">
    <property type="entry name" value="GDP-MANNOSE MANNOSYL HYDROLASE"/>
    <property type="match status" value="1"/>
</dbReference>
<dbReference type="CDD" id="cd03424">
    <property type="entry name" value="NUDIX_ADPRase_Nudt5_UGPPase_Nudt14"/>
    <property type="match status" value="1"/>
</dbReference>
<keyword evidence="3 5" id="KW-0378">Hydrolase</keyword>
<dbReference type="GO" id="GO:0016787">
    <property type="term" value="F:hydrolase activity"/>
    <property type="evidence" value="ECO:0007669"/>
    <property type="project" value="UniProtKB-KW"/>
</dbReference>
<keyword evidence="4" id="KW-0460">Magnesium</keyword>
<evidence type="ECO:0000256" key="4">
    <source>
        <dbReference type="ARBA" id="ARBA00022842"/>
    </source>
</evidence>
<dbReference type="PANTHER" id="PTHR43046">
    <property type="entry name" value="GDP-MANNOSE MANNOSYL HYDROLASE"/>
    <property type="match status" value="1"/>
</dbReference>
<comment type="caution">
    <text evidence="7">The sequence shown here is derived from an EMBL/GenBank/DDBJ whole genome shotgun (WGS) entry which is preliminary data.</text>
</comment>
<dbReference type="InterPro" id="IPR020084">
    <property type="entry name" value="NUDIX_hydrolase_CS"/>
</dbReference>
<comment type="similarity">
    <text evidence="2 5">Belongs to the Nudix hydrolase family.</text>
</comment>
<evidence type="ECO:0000256" key="1">
    <source>
        <dbReference type="ARBA" id="ARBA00001946"/>
    </source>
</evidence>
<evidence type="ECO:0000259" key="6">
    <source>
        <dbReference type="PROSITE" id="PS51462"/>
    </source>
</evidence>
<name>A0A846YYU6_9ACTN</name>
<sequence length="198" mass="22023">MVATVVPVTRKSTTERTKWIVHGERVVDANRHIQVSIANVELPNGVLFEQYVFRVPRCVMTAVLDDEGDNILLIWRHRFIIDQWDWEVPGGYAEPGEDPAATAAREAEEETGWRPKNLQFLFSFQPMIGSADAPQDLYLARGAELVGEPHVDEAEAVRWMPLDEAHQRIQRGEILGAATVMAVLNGLAARAGVPPHGP</sequence>
<dbReference type="EMBL" id="JAAXPI010000005">
    <property type="protein sequence ID" value="NKZ03306.1"/>
    <property type="molecule type" value="Genomic_DNA"/>
</dbReference>
<evidence type="ECO:0000313" key="7">
    <source>
        <dbReference type="EMBL" id="NKZ03306.1"/>
    </source>
</evidence>
<dbReference type="PRINTS" id="PR00502">
    <property type="entry name" value="NUDIXFAMILY"/>
</dbReference>
<proteinExistence type="inferred from homology"/>
<evidence type="ECO:0000256" key="3">
    <source>
        <dbReference type="ARBA" id="ARBA00022801"/>
    </source>
</evidence>
<accession>A0A846YYU6</accession>
<dbReference type="Gene3D" id="3.90.79.10">
    <property type="entry name" value="Nucleoside Triphosphate Pyrophosphohydrolase"/>
    <property type="match status" value="1"/>
</dbReference>
<dbReference type="AlphaFoldDB" id="A0A846YYU6"/>
<dbReference type="PROSITE" id="PS51462">
    <property type="entry name" value="NUDIX"/>
    <property type="match status" value="1"/>
</dbReference>
<dbReference type="Proteomes" id="UP000579250">
    <property type="component" value="Unassembled WGS sequence"/>
</dbReference>
<dbReference type="InterPro" id="IPR015797">
    <property type="entry name" value="NUDIX_hydrolase-like_dom_sf"/>
</dbReference>
<dbReference type="SUPFAM" id="SSF55811">
    <property type="entry name" value="Nudix"/>
    <property type="match status" value="1"/>
</dbReference>